<accession>A0A2W5V1H4</accession>
<dbReference type="RefSeq" id="WP_304281271.1">
    <property type="nucleotide sequence ID" value="NZ_QFQZ01000079.1"/>
</dbReference>
<feature type="transmembrane region" description="Helical" evidence="1">
    <location>
        <begin position="16"/>
        <end position="35"/>
    </location>
</feature>
<feature type="transmembrane region" description="Helical" evidence="1">
    <location>
        <begin position="191"/>
        <end position="211"/>
    </location>
</feature>
<sequence length="223" mass="23755">MSLTSKLTKLSTRTRRVLIGLVVGASLGFAFGWLIATFEKAGAFVVPKLEWSDSLALFLAALMVLVGFVTLAVSASRRMLGRQINPDETRLATAAQAAFYAQSGAVLALAGVMIATPVLVPAGLDPVPTAVASAAMIALVALFLLQTVLNLSIWMRADEFMRRALGEIAAVSFFILQGALFLWAAAEKLGLVARLALWDAVSVMMAVYLLVNGLISWRRGLTT</sequence>
<dbReference type="AlphaFoldDB" id="A0A2W5V1H4"/>
<proteinExistence type="predicted"/>
<dbReference type="EMBL" id="QFQZ01000079">
    <property type="protein sequence ID" value="PZR31663.1"/>
    <property type="molecule type" value="Genomic_DNA"/>
</dbReference>
<feature type="transmembrane region" description="Helical" evidence="1">
    <location>
        <begin position="132"/>
        <end position="153"/>
    </location>
</feature>
<feature type="transmembrane region" description="Helical" evidence="1">
    <location>
        <begin position="55"/>
        <end position="76"/>
    </location>
</feature>
<name>A0A2W5V1H4_9CAUL</name>
<reference evidence="2 3" key="1">
    <citation type="submission" date="2017-08" db="EMBL/GenBank/DDBJ databases">
        <title>Infants hospitalized years apart are colonized by the same room-sourced microbial strains.</title>
        <authorList>
            <person name="Brooks B."/>
            <person name="Olm M.R."/>
            <person name="Firek B.A."/>
            <person name="Baker R."/>
            <person name="Thomas B.C."/>
            <person name="Morowitz M.J."/>
            <person name="Banfield J.F."/>
        </authorList>
    </citation>
    <scope>NUCLEOTIDE SEQUENCE [LARGE SCALE GENOMIC DNA]</scope>
    <source>
        <strain evidence="2">S2_003_000_R2_4</strain>
    </source>
</reference>
<organism evidence="2 3">
    <name type="scientific">Caulobacter segnis</name>
    <dbReference type="NCBI Taxonomy" id="88688"/>
    <lineage>
        <taxon>Bacteria</taxon>
        <taxon>Pseudomonadati</taxon>
        <taxon>Pseudomonadota</taxon>
        <taxon>Alphaproteobacteria</taxon>
        <taxon>Caulobacterales</taxon>
        <taxon>Caulobacteraceae</taxon>
        <taxon>Caulobacter</taxon>
    </lineage>
</organism>
<keyword evidence="1" id="KW-1133">Transmembrane helix</keyword>
<feature type="transmembrane region" description="Helical" evidence="1">
    <location>
        <begin position="165"/>
        <end position="185"/>
    </location>
</feature>
<keyword evidence="1" id="KW-0472">Membrane</keyword>
<gene>
    <name evidence="2" type="ORF">DI526_18905</name>
</gene>
<protein>
    <submittedName>
        <fullName evidence="2">Uncharacterized protein</fullName>
    </submittedName>
</protein>
<keyword evidence="1" id="KW-0812">Transmembrane</keyword>
<feature type="transmembrane region" description="Helical" evidence="1">
    <location>
        <begin position="97"/>
        <end position="120"/>
    </location>
</feature>
<evidence type="ECO:0000313" key="3">
    <source>
        <dbReference type="Proteomes" id="UP000249393"/>
    </source>
</evidence>
<comment type="caution">
    <text evidence="2">The sequence shown here is derived from an EMBL/GenBank/DDBJ whole genome shotgun (WGS) entry which is preliminary data.</text>
</comment>
<evidence type="ECO:0000313" key="2">
    <source>
        <dbReference type="EMBL" id="PZR31663.1"/>
    </source>
</evidence>
<evidence type="ECO:0000256" key="1">
    <source>
        <dbReference type="SAM" id="Phobius"/>
    </source>
</evidence>
<dbReference type="Proteomes" id="UP000249393">
    <property type="component" value="Unassembled WGS sequence"/>
</dbReference>